<gene>
    <name evidence="18" type="primary">LOC103174677</name>
</gene>
<dbReference type="GO" id="GO:0005737">
    <property type="term" value="C:cytoplasm"/>
    <property type="evidence" value="ECO:0007669"/>
    <property type="project" value="TreeGrafter"/>
</dbReference>
<dbReference type="Gene3D" id="3.80.10.10">
    <property type="entry name" value="Ribonuclease Inhibitor"/>
    <property type="match status" value="1"/>
</dbReference>
<keyword evidence="7" id="KW-0677">Repeat</keyword>
<protein>
    <submittedName>
        <fullName evidence="18">Leucine rich repeat containing 8 VRAC subunit B</fullName>
    </submittedName>
</protein>
<keyword evidence="11" id="KW-1015">Disulfide bond</keyword>
<dbReference type="SUPFAM" id="SSF52058">
    <property type="entry name" value="L domain-like"/>
    <property type="match status" value="2"/>
</dbReference>
<dbReference type="GO" id="GO:0034220">
    <property type="term" value="P:monoatomic ion transmembrane transport"/>
    <property type="evidence" value="ECO:0007669"/>
    <property type="project" value="UniProtKB-KW"/>
</dbReference>
<feature type="domain" description="LRRC8 pannexin-like TM region" evidence="17">
    <location>
        <begin position="1"/>
        <end position="312"/>
    </location>
</feature>
<sequence>MISVTEFKWLTDSQPAYRILKPWWDVFSHYIAMVMLMIALLGGALQITQIKMLCLPCKMIFDDNCIIAKTNFMKNTLDRQQYSFIDAVCYEKQVHWFSKFFPYVVFGQTLVFLICSNFWLKYPGTSSRLEHFISILHKCFDSPWTTRALSEAVEKSGEKQSFGKPKMPSNHLNVSSINVEASKSLQYQSRVEPNGTDATDTSILDQKEGEQAKAIFEKVKKFKTHVEEKDVIYQLYMRQIIIKVFIFTIISAYVPYFILRMKFDIICKVNLQVFTGYHWYHCVHSLANIFKVLASCYLALVILHGVMSVYSLSWMLRYSLKQYSFETVREESSYRDIPDIKNDFAFILHLADQYDPLYAKRFSVFLSEVSENKLKQINLNLEWTLEKLKYKLQKNSHDKTELYLFMLSGLPDAVFELKELEVLKLELIPEAKFPAGISQLTSLKELCLYHTPATVDTQALDFLSENLKTLRIKFTEMDKTPRWIFNLKNLSELYLTGTLKLENNQFLFLDDIQNLKNLKTLYLKNSLPHIPAVVTGKGLQIQKLSIDNEGTKLTVFNTLKNMLNLTHLELLNCDLERIPHSIFSLFNLREIDLKGNSLKTIEEIISFQHLEWLSCLKLWHNAIAYIPVQIGTLANLEQLYLNNNRIETIPTQLFLCRKLRHLDLSYNHLTSVGDEIKYLKHLQFFAITNNNLEMLPDGLFQCKSLRTLLVGNNSLTVLSSRVGELVNLMQLELTGNQLESLPEELEHCNLKTGGLIVEDSLLTTLPLSVREHMQISDKEQA</sequence>
<comment type="catalytic activity">
    <reaction evidence="14">
        <text>taurine(out) = taurine(in)</text>
        <dbReference type="Rhea" id="RHEA:66328"/>
        <dbReference type="ChEBI" id="CHEBI:507393"/>
    </reaction>
</comment>
<evidence type="ECO:0000256" key="7">
    <source>
        <dbReference type="ARBA" id="ARBA00022737"/>
    </source>
</evidence>
<evidence type="ECO:0000256" key="8">
    <source>
        <dbReference type="ARBA" id="ARBA00022989"/>
    </source>
</evidence>
<dbReference type="PANTHER" id="PTHR48051:SF58">
    <property type="entry name" value="VOLUME-REGULATED ANION CHANNEL SUBUNIT LRRC8E"/>
    <property type="match status" value="1"/>
</dbReference>
<dbReference type="Pfam" id="PF13855">
    <property type="entry name" value="LRR_8"/>
    <property type="match status" value="1"/>
</dbReference>
<evidence type="ECO:0000256" key="6">
    <source>
        <dbReference type="ARBA" id="ARBA00022692"/>
    </source>
</evidence>
<keyword evidence="9" id="KW-0406">Ion transport</keyword>
<dbReference type="InterPro" id="IPR050216">
    <property type="entry name" value="LRR_domain-containing"/>
</dbReference>
<evidence type="ECO:0000256" key="4">
    <source>
        <dbReference type="ARBA" id="ARBA00022475"/>
    </source>
</evidence>
<dbReference type="InterPro" id="IPR032675">
    <property type="entry name" value="LRR_dom_sf"/>
</dbReference>
<feature type="transmembrane region" description="Helical" evidence="16">
    <location>
        <begin position="27"/>
        <end position="45"/>
    </location>
</feature>
<evidence type="ECO:0000256" key="2">
    <source>
        <dbReference type="ARBA" id="ARBA00010471"/>
    </source>
</evidence>
<keyword evidence="4" id="KW-1003">Cell membrane</keyword>
<dbReference type="InterPro" id="IPR021040">
    <property type="entry name" value="LRRC8_Pannexin-like"/>
</dbReference>
<dbReference type="Proteomes" id="UP000314986">
    <property type="component" value="Unassembled WGS sequence"/>
</dbReference>
<keyword evidence="12" id="KW-0407">Ion channel</keyword>
<evidence type="ECO:0000256" key="16">
    <source>
        <dbReference type="SAM" id="Phobius"/>
    </source>
</evidence>
<feature type="transmembrane region" description="Helical" evidence="16">
    <location>
        <begin position="296"/>
        <end position="316"/>
    </location>
</feature>
<dbReference type="SMART" id="SM00364">
    <property type="entry name" value="LRR_BAC"/>
    <property type="match status" value="4"/>
</dbReference>
<evidence type="ECO:0000313" key="18">
    <source>
        <dbReference type="Ensembl" id="ENSCMIP00000016501.1"/>
    </source>
</evidence>
<evidence type="ECO:0000256" key="1">
    <source>
        <dbReference type="ARBA" id="ARBA00004651"/>
    </source>
</evidence>
<keyword evidence="6 16" id="KW-0812">Transmembrane</keyword>
<dbReference type="SMART" id="SM00365">
    <property type="entry name" value="LRR_SD22"/>
    <property type="match status" value="3"/>
</dbReference>
<dbReference type="InParanoid" id="A0A4W3HKC2"/>
<dbReference type="PROSITE" id="PS51450">
    <property type="entry name" value="LRR"/>
    <property type="match status" value="4"/>
</dbReference>
<dbReference type="SMART" id="SM00369">
    <property type="entry name" value="LRR_TYP"/>
    <property type="match status" value="6"/>
</dbReference>
<organism evidence="18 19">
    <name type="scientific">Callorhinchus milii</name>
    <name type="common">Ghost shark</name>
    <dbReference type="NCBI Taxonomy" id="7868"/>
    <lineage>
        <taxon>Eukaryota</taxon>
        <taxon>Metazoa</taxon>
        <taxon>Chordata</taxon>
        <taxon>Craniata</taxon>
        <taxon>Vertebrata</taxon>
        <taxon>Chondrichthyes</taxon>
        <taxon>Holocephali</taxon>
        <taxon>Chimaeriformes</taxon>
        <taxon>Callorhinchidae</taxon>
        <taxon>Callorhinchus</taxon>
    </lineage>
</organism>
<comment type="catalytic activity">
    <reaction evidence="15">
        <text>chloride(in) = chloride(out)</text>
        <dbReference type="Rhea" id="RHEA:29823"/>
        <dbReference type="ChEBI" id="CHEBI:17996"/>
    </reaction>
</comment>
<reference evidence="19" key="1">
    <citation type="journal article" date="2006" name="Science">
        <title>Ancient noncoding elements conserved in the human genome.</title>
        <authorList>
            <person name="Venkatesh B."/>
            <person name="Kirkness E.F."/>
            <person name="Loh Y.H."/>
            <person name="Halpern A.L."/>
            <person name="Lee A.P."/>
            <person name="Johnson J."/>
            <person name="Dandona N."/>
            <person name="Viswanathan L.D."/>
            <person name="Tay A."/>
            <person name="Venter J.C."/>
            <person name="Strausberg R.L."/>
            <person name="Brenner S."/>
        </authorList>
    </citation>
    <scope>NUCLEOTIDE SEQUENCE [LARGE SCALE GENOMIC DNA]</scope>
</reference>
<evidence type="ECO:0000256" key="14">
    <source>
        <dbReference type="ARBA" id="ARBA00024158"/>
    </source>
</evidence>
<dbReference type="InterPro" id="IPR001611">
    <property type="entry name" value="Leu-rich_rpt"/>
</dbReference>
<evidence type="ECO:0000256" key="3">
    <source>
        <dbReference type="ARBA" id="ARBA00022448"/>
    </source>
</evidence>
<proteinExistence type="inferred from homology"/>
<feature type="transmembrane region" description="Helical" evidence="16">
    <location>
        <begin position="240"/>
        <end position="259"/>
    </location>
</feature>
<evidence type="ECO:0000256" key="15">
    <source>
        <dbReference type="ARBA" id="ARBA00024167"/>
    </source>
</evidence>
<dbReference type="FunFam" id="3.80.10.10:FF:000089">
    <property type="entry name" value="volume-regulated anion channel subunit LRRC8B"/>
    <property type="match status" value="1"/>
</dbReference>
<comment type="similarity">
    <text evidence="2">Belongs to the LRRC8 family.</text>
</comment>
<dbReference type="GeneTree" id="ENSGT00940000160703"/>
<keyword evidence="10 16" id="KW-0472">Membrane</keyword>
<dbReference type="GO" id="GO:0005886">
    <property type="term" value="C:plasma membrane"/>
    <property type="evidence" value="ECO:0007669"/>
    <property type="project" value="UniProtKB-SubCell"/>
</dbReference>
<keyword evidence="3" id="KW-0813">Transport</keyword>
<reference evidence="18" key="4">
    <citation type="submission" date="2025-08" db="UniProtKB">
        <authorList>
            <consortium name="Ensembl"/>
        </authorList>
    </citation>
    <scope>IDENTIFICATION</scope>
</reference>
<dbReference type="STRING" id="7868.ENSCMIP00000016501"/>
<evidence type="ECO:0000256" key="10">
    <source>
        <dbReference type="ARBA" id="ARBA00023136"/>
    </source>
</evidence>
<keyword evidence="5" id="KW-0433">Leucine-rich repeat</keyword>
<reference evidence="18" key="5">
    <citation type="submission" date="2025-09" db="UniProtKB">
        <authorList>
            <consortium name="Ensembl"/>
        </authorList>
    </citation>
    <scope>IDENTIFICATION</scope>
</reference>
<evidence type="ECO:0000313" key="19">
    <source>
        <dbReference type="Proteomes" id="UP000314986"/>
    </source>
</evidence>
<dbReference type="OMA" id="WYYLTLI"/>
<dbReference type="InterPro" id="IPR003591">
    <property type="entry name" value="Leu-rich_rpt_typical-subtyp"/>
</dbReference>
<reference evidence="19" key="3">
    <citation type="journal article" date="2014" name="Nature">
        <title>Elephant shark genome provides unique insights into gnathostome evolution.</title>
        <authorList>
            <consortium name="International Elephant Shark Genome Sequencing Consortium"/>
            <person name="Venkatesh B."/>
            <person name="Lee A.P."/>
            <person name="Ravi V."/>
            <person name="Maurya A.K."/>
            <person name="Lian M.M."/>
            <person name="Swann J.B."/>
            <person name="Ohta Y."/>
            <person name="Flajnik M.F."/>
            <person name="Sutoh Y."/>
            <person name="Kasahara M."/>
            <person name="Hoon S."/>
            <person name="Gangu V."/>
            <person name="Roy S.W."/>
            <person name="Irimia M."/>
            <person name="Korzh V."/>
            <person name="Kondrychyn I."/>
            <person name="Lim Z.W."/>
            <person name="Tay B.H."/>
            <person name="Tohari S."/>
            <person name="Kong K.W."/>
            <person name="Ho S."/>
            <person name="Lorente-Galdos B."/>
            <person name="Quilez J."/>
            <person name="Marques-Bonet T."/>
            <person name="Raney B.J."/>
            <person name="Ingham P.W."/>
            <person name="Tay A."/>
            <person name="Hillier L.W."/>
            <person name="Minx P."/>
            <person name="Boehm T."/>
            <person name="Wilson R.K."/>
            <person name="Brenner S."/>
            <person name="Warren W.C."/>
        </authorList>
    </citation>
    <scope>NUCLEOTIDE SEQUENCE [LARGE SCALE GENOMIC DNA]</scope>
</reference>
<dbReference type="AlphaFoldDB" id="A0A4W3HKC2"/>
<comment type="catalytic activity">
    <reaction evidence="13">
        <text>iodide(out) = iodide(in)</text>
        <dbReference type="Rhea" id="RHEA:66324"/>
        <dbReference type="ChEBI" id="CHEBI:16382"/>
    </reaction>
</comment>
<evidence type="ECO:0000256" key="11">
    <source>
        <dbReference type="ARBA" id="ARBA00023157"/>
    </source>
</evidence>
<evidence type="ECO:0000256" key="9">
    <source>
        <dbReference type="ARBA" id="ARBA00023065"/>
    </source>
</evidence>
<evidence type="ECO:0000256" key="13">
    <source>
        <dbReference type="ARBA" id="ARBA00024145"/>
    </source>
</evidence>
<keyword evidence="19" id="KW-1185">Reference proteome</keyword>
<evidence type="ECO:0000259" key="17">
    <source>
        <dbReference type="Pfam" id="PF12534"/>
    </source>
</evidence>
<feature type="transmembrane region" description="Helical" evidence="16">
    <location>
        <begin position="100"/>
        <end position="120"/>
    </location>
</feature>
<dbReference type="Ensembl" id="ENSCMIT00000016832.1">
    <property type="protein sequence ID" value="ENSCMIP00000016501.1"/>
    <property type="gene ID" value="ENSCMIG00000007953.1"/>
</dbReference>
<evidence type="ECO:0000256" key="12">
    <source>
        <dbReference type="ARBA" id="ARBA00023303"/>
    </source>
</evidence>
<accession>A0A4W3HKC2</accession>
<reference evidence="19" key="2">
    <citation type="journal article" date="2007" name="PLoS Biol.">
        <title>Survey sequencing and comparative analysis of the elephant shark (Callorhinchus milii) genome.</title>
        <authorList>
            <person name="Venkatesh B."/>
            <person name="Kirkness E.F."/>
            <person name="Loh Y.H."/>
            <person name="Halpern A.L."/>
            <person name="Lee A.P."/>
            <person name="Johnson J."/>
            <person name="Dandona N."/>
            <person name="Viswanathan L.D."/>
            <person name="Tay A."/>
            <person name="Venter J.C."/>
            <person name="Strausberg R.L."/>
            <person name="Brenner S."/>
        </authorList>
    </citation>
    <scope>NUCLEOTIDE SEQUENCE [LARGE SCALE GENOMIC DNA]</scope>
</reference>
<dbReference type="PANTHER" id="PTHR48051">
    <property type="match status" value="1"/>
</dbReference>
<evidence type="ECO:0000256" key="5">
    <source>
        <dbReference type="ARBA" id="ARBA00022614"/>
    </source>
</evidence>
<comment type="subcellular location">
    <subcellularLocation>
        <location evidence="1">Cell membrane</location>
        <topology evidence="1">Multi-pass membrane protein</topology>
    </subcellularLocation>
</comment>
<name>A0A4W3HKC2_CALMI</name>
<dbReference type="Pfam" id="PF12534">
    <property type="entry name" value="Pannexin_like"/>
    <property type="match status" value="1"/>
</dbReference>
<keyword evidence="8 16" id="KW-1133">Transmembrane helix</keyword>